<proteinExistence type="predicted"/>
<sequence>MEPVPLAYLIRRACDERGWGPSKLARELGIAAGRGPQGMSRQYARKLLAGERAPGDLWMPAVALVLGLASAEASPAGHAAPAVDTVASVLALGRSDVDRRSFLTISSGGALSFLGVPDADAIIRRVRGTPASSVRVGDGEVQAIKTMVKTLGDSAAEYGGGHVRKIARSYLIENVGPWLNGRYTAATGRALYAATSQLAHLLGWMSQDEGDDKGHQQLARHYYAHAWRLADEAGEPELAATALRGLAVQSIGLGPRHRAEAFALAERTMNYASHLDDPRARAYYESTFAEAAALDGDHRSATKALSSSQTYIERTAGTPPGESWASHFSIGRWAYASGMILAKMGDLTAAQEHLHQAMDAYGLDRRRTRANVLGNLGEIHLRQGDLDGALMVWTEFLDCAEGVQSVRVRDAAEDMRVRLARYSHDSTARELAERAGRLLAP</sequence>
<keyword evidence="2" id="KW-1185">Reference proteome</keyword>
<evidence type="ECO:0000313" key="2">
    <source>
        <dbReference type="Proteomes" id="UP001348369"/>
    </source>
</evidence>
<evidence type="ECO:0000313" key="1">
    <source>
        <dbReference type="EMBL" id="WSB99451.1"/>
    </source>
</evidence>
<reference evidence="1" key="1">
    <citation type="submission" date="2022-10" db="EMBL/GenBank/DDBJ databases">
        <title>The complete genomes of actinobacterial strains from the NBC collection.</title>
        <authorList>
            <person name="Joergensen T.S."/>
            <person name="Alvarez Arevalo M."/>
            <person name="Sterndorff E.B."/>
            <person name="Faurdal D."/>
            <person name="Vuksanovic O."/>
            <person name="Mourched A.-S."/>
            <person name="Charusanti P."/>
            <person name="Shaw S."/>
            <person name="Blin K."/>
            <person name="Weber T."/>
        </authorList>
    </citation>
    <scope>NUCLEOTIDE SEQUENCE</scope>
    <source>
        <strain evidence="1">NBC 01771</strain>
    </source>
</reference>
<dbReference type="Proteomes" id="UP001348369">
    <property type="component" value="Chromosome"/>
</dbReference>
<dbReference type="EMBL" id="CP109109">
    <property type="protein sequence ID" value="WSB99451.1"/>
    <property type="molecule type" value="Genomic_DNA"/>
</dbReference>
<gene>
    <name evidence="1" type="ORF">OG835_22190</name>
</gene>
<protein>
    <submittedName>
        <fullName evidence="1">Tetratricopeptide repeat protein</fullName>
    </submittedName>
</protein>
<accession>A0ACD4ZQS0</accession>
<organism evidence="1 2">
    <name type="scientific">Streptomyces scopuliridis</name>
    <dbReference type="NCBI Taxonomy" id="452529"/>
    <lineage>
        <taxon>Bacteria</taxon>
        <taxon>Bacillati</taxon>
        <taxon>Actinomycetota</taxon>
        <taxon>Actinomycetes</taxon>
        <taxon>Kitasatosporales</taxon>
        <taxon>Streptomycetaceae</taxon>
        <taxon>Streptomyces</taxon>
    </lineage>
</organism>
<name>A0ACD4ZQS0_9ACTN</name>